<evidence type="ECO:0000256" key="2">
    <source>
        <dbReference type="ARBA" id="ARBA00004173"/>
    </source>
</evidence>
<gene>
    <name evidence="15" type="primary">CYM1</name>
    <name evidence="15" type="ORF">HK100_005750</name>
</gene>
<keyword evidence="7" id="KW-0479">Metal-binding</keyword>
<dbReference type="Pfam" id="PF22516">
    <property type="entry name" value="PreP_C"/>
    <property type="match status" value="1"/>
</dbReference>
<evidence type="ECO:0000256" key="4">
    <source>
        <dbReference type="ARBA" id="ARBA00011853"/>
    </source>
</evidence>
<evidence type="ECO:0000256" key="10">
    <source>
        <dbReference type="ARBA" id="ARBA00023049"/>
    </source>
</evidence>
<dbReference type="InterPro" id="IPR013578">
    <property type="entry name" value="Peptidase_M16C_assoc"/>
</dbReference>
<evidence type="ECO:0000256" key="9">
    <source>
        <dbReference type="ARBA" id="ARBA00022833"/>
    </source>
</evidence>
<evidence type="ECO:0000259" key="14">
    <source>
        <dbReference type="SMART" id="SM01264"/>
    </source>
</evidence>
<reference evidence="15" key="1">
    <citation type="submission" date="2020-05" db="EMBL/GenBank/DDBJ databases">
        <title>Phylogenomic resolution of chytrid fungi.</title>
        <authorList>
            <person name="Stajich J.E."/>
            <person name="Amses K."/>
            <person name="Simmons R."/>
            <person name="Seto K."/>
            <person name="Myers J."/>
            <person name="Bonds A."/>
            <person name="Quandt C.A."/>
            <person name="Barry K."/>
            <person name="Liu P."/>
            <person name="Grigoriev I."/>
            <person name="Longcore J.E."/>
            <person name="James T.Y."/>
        </authorList>
    </citation>
    <scope>NUCLEOTIDE SEQUENCE</scope>
    <source>
        <strain evidence="15">JEL0513</strain>
    </source>
</reference>
<evidence type="ECO:0000256" key="12">
    <source>
        <dbReference type="ARBA" id="ARBA00034552"/>
    </source>
</evidence>
<dbReference type="Pfam" id="PF08367">
    <property type="entry name" value="M16C_assoc"/>
    <property type="match status" value="1"/>
</dbReference>
<protein>
    <recommendedName>
        <fullName evidence="5">Presequence protease, mitochondrial</fullName>
    </recommendedName>
    <alternativeName>
        <fullName evidence="12">Pitrilysin metalloproteinase</fullName>
    </alternativeName>
</protein>
<dbReference type="Gene3D" id="3.30.830.10">
    <property type="entry name" value="Metalloenzyme, LuxS/M16 peptidase-like"/>
    <property type="match status" value="4"/>
</dbReference>
<sequence length="806" mass="88167">YVLTPEIFLVKDGTTPIIFKGVVYNEMKGVFSDVNNIFLTRLQQAMYPGTTYGVVSGGDPANITDLSYEELVAFHRKYYHPSNAKFVTYGNFPLIPRLAGVDSIITPFGKIETESITDVKPFNAPVRVSTSCSPDPMGNPEKQAKLSISYLTNDATDTFETFAVRMLTTLLTDGPSSPMYRALIESNIGTDYAASTGYDPTAKMTNFSVGLQGISATDFSLVEKKIKEAFIEVAENGFEQARVESAIHQLELGIRHRRGNFGMGLSQSAIQRWVHGGDPVDALDVAKEPSSKFSDEVQQEEKIRLQRKIESLSVHEKEEILADGAKLVQMQETKEDPSCLPTLTLADVPVKGKTYPILHIISSDDSVVPIQVRETDTNGISYISIAKSLDGIEKDLLNYLPLYSSSLTALGTQKTSSVPELDDKIRSTTSGINSSVSVQIKPTDNHTQENNRHQQHSLSIQFGTSYLDINRTKAFELLQDVVQGPPGGALSPETKERLRTVIAGMAADGMNSLAGSGHRYAASVCAADLSEASKLKQALGGVESIVFWNRLHEMGDKGVEGTFEKIQAISRFILESKTDSKALVISSKDVVGKNTAAVADFTKELMWGREFAPSFKNTFIPLPFTVNYTARMFLGVGYSHRDSPALQILAELITSHFLHREVREKGGAYGGFGTYNALEGLFSMASYRDPPGAGKRTLNAYDRAALWAAEISKHLGERELDEAKLSIISAMDAPISASQEGTTFFTTLLTDEVRQARRELMLGTTLAHVQQVAQDYVASHPFSQAVLGPAAEGLDAEGWNIRSMQD</sequence>
<comment type="caution">
    <text evidence="15">The sequence shown here is derived from an EMBL/GenBank/DDBJ whole genome shotgun (WGS) entry which is preliminary data.</text>
</comment>
<name>A0AAD5SS49_9FUNG</name>
<feature type="domain" description="Peptidase M16C associated" evidence="14">
    <location>
        <begin position="287"/>
        <end position="551"/>
    </location>
</feature>
<evidence type="ECO:0000256" key="1">
    <source>
        <dbReference type="ARBA" id="ARBA00001947"/>
    </source>
</evidence>
<dbReference type="GO" id="GO:0016485">
    <property type="term" value="P:protein processing"/>
    <property type="evidence" value="ECO:0007669"/>
    <property type="project" value="TreeGrafter"/>
</dbReference>
<comment type="subcellular location">
    <subcellularLocation>
        <location evidence="2">Mitochondrion</location>
    </subcellularLocation>
</comment>
<dbReference type="GO" id="GO:0046872">
    <property type="term" value="F:metal ion binding"/>
    <property type="evidence" value="ECO:0007669"/>
    <property type="project" value="UniProtKB-KW"/>
</dbReference>
<keyword evidence="8" id="KW-0378">Hydrolase</keyword>
<keyword evidence="16" id="KW-1185">Reference proteome</keyword>
<organism evidence="15 16">
    <name type="scientific">Physocladia obscura</name>
    <dbReference type="NCBI Taxonomy" id="109957"/>
    <lineage>
        <taxon>Eukaryota</taxon>
        <taxon>Fungi</taxon>
        <taxon>Fungi incertae sedis</taxon>
        <taxon>Chytridiomycota</taxon>
        <taxon>Chytridiomycota incertae sedis</taxon>
        <taxon>Chytridiomycetes</taxon>
        <taxon>Chytridiales</taxon>
        <taxon>Chytriomycetaceae</taxon>
        <taxon>Physocladia</taxon>
    </lineage>
</organism>
<dbReference type="EMBL" id="JADGJH010002677">
    <property type="protein sequence ID" value="KAJ3095686.1"/>
    <property type="molecule type" value="Genomic_DNA"/>
</dbReference>
<dbReference type="Proteomes" id="UP001211907">
    <property type="component" value="Unassembled WGS sequence"/>
</dbReference>
<dbReference type="PANTHER" id="PTHR43016">
    <property type="entry name" value="PRESEQUENCE PROTEASE"/>
    <property type="match status" value="1"/>
</dbReference>
<keyword evidence="10" id="KW-0482">Metalloprotease</keyword>
<comment type="similarity">
    <text evidence="3">Belongs to the peptidase M16 family. PreP subfamily.</text>
</comment>
<evidence type="ECO:0000256" key="6">
    <source>
        <dbReference type="ARBA" id="ARBA00022670"/>
    </source>
</evidence>
<evidence type="ECO:0000256" key="3">
    <source>
        <dbReference type="ARBA" id="ARBA00007575"/>
    </source>
</evidence>
<proteinExistence type="inferred from homology"/>
<evidence type="ECO:0000313" key="16">
    <source>
        <dbReference type="Proteomes" id="UP001211907"/>
    </source>
</evidence>
<dbReference type="PANTHER" id="PTHR43016:SF13">
    <property type="entry name" value="PRESEQUENCE PROTEASE, MITOCHONDRIAL"/>
    <property type="match status" value="1"/>
</dbReference>
<dbReference type="InterPro" id="IPR055130">
    <property type="entry name" value="PreP_C"/>
</dbReference>
<evidence type="ECO:0000256" key="11">
    <source>
        <dbReference type="ARBA" id="ARBA00023128"/>
    </source>
</evidence>
<evidence type="ECO:0000313" key="15">
    <source>
        <dbReference type="EMBL" id="KAJ3095686.1"/>
    </source>
</evidence>
<comment type="cofactor">
    <cofactor evidence="1">
        <name>Zn(2+)</name>
        <dbReference type="ChEBI" id="CHEBI:29105"/>
    </cofactor>
</comment>
<comment type="subunit">
    <text evidence="4">Monomer and homodimer; homodimerization is induced by binding of the substrate.</text>
</comment>
<comment type="function">
    <text evidence="13">Degrades mitochondrial transit peptides after their cleavage in the intermembrane space or in the matrix, and presequence peptides; clearance of these peptides is required to keep the presequence processing machinery running. Preferentially cleaves the N-terminal side of paired basic amino acid residues. Also degrades other unstructured peptides. May function as an ATP-dependent peptidase as opposed to a metalloendopeptidase.</text>
</comment>
<accession>A0AAD5SS49</accession>
<evidence type="ECO:0000256" key="5">
    <source>
        <dbReference type="ARBA" id="ARBA00020167"/>
    </source>
</evidence>
<keyword evidence="11" id="KW-0496">Mitochondrion</keyword>
<dbReference type="InterPro" id="IPR007863">
    <property type="entry name" value="Peptidase_M16_C"/>
</dbReference>
<dbReference type="GO" id="GO:0004222">
    <property type="term" value="F:metalloendopeptidase activity"/>
    <property type="evidence" value="ECO:0007669"/>
    <property type="project" value="TreeGrafter"/>
</dbReference>
<dbReference type="Pfam" id="PF05193">
    <property type="entry name" value="Peptidase_M16_C"/>
    <property type="match status" value="1"/>
</dbReference>
<dbReference type="FunFam" id="3.30.830.10:FF:000009">
    <property type="entry name" value="Presequence protease, mitochondrial"/>
    <property type="match status" value="1"/>
</dbReference>
<dbReference type="AlphaFoldDB" id="A0AAD5SS49"/>
<keyword evidence="9" id="KW-0862">Zinc</keyword>
<dbReference type="SMART" id="SM01264">
    <property type="entry name" value="M16C_associated"/>
    <property type="match status" value="1"/>
</dbReference>
<evidence type="ECO:0000256" key="8">
    <source>
        <dbReference type="ARBA" id="ARBA00022801"/>
    </source>
</evidence>
<dbReference type="SUPFAM" id="SSF63411">
    <property type="entry name" value="LuxS/MPP-like metallohydrolase"/>
    <property type="match status" value="4"/>
</dbReference>
<dbReference type="InterPro" id="IPR011249">
    <property type="entry name" value="Metalloenz_LuxS/M16"/>
</dbReference>
<dbReference type="GO" id="GO:0005759">
    <property type="term" value="C:mitochondrial matrix"/>
    <property type="evidence" value="ECO:0007669"/>
    <property type="project" value="TreeGrafter"/>
</dbReference>
<evidence type="ECO:0000256" key="7">
    <source>
        <dbReference type="ARBA" id="ARBA00022723"/>
    </source>
</evidence>
<evidence type="ECO:0000256" key="13">
    <source>
        <dbReference type="ARBA" id="ARBA00045897"/>
    </source>
</evidence>
<keyword evidence="6 15" id="KW-0645">Protease</keyword>
<feature type="non-terminal residue" evidence="15">
    <location>
        <position position="806"/>
    </location>
</feature>